<accession>A0A2X1YHN3</accession>
<dbReference type="EMBL" id="UATM01000009">
    <property type="protein sequence ID" value="SPY32194.1"/>
    <property type="molecule type" value="Genomic_DNA"/>
</dbReference>
<dbReference type="PANTHER" id="PTHR43515:SF1">
    <property type="entry name" value="THREONINE SYNTHASE-LIKE 1"/>
    <property type="match status" value="1"/>
</dbReference>
<proteinExistence type="predicted"/>
<dbReference type="GO" id="GO:1901605">
    <property type="term" value="P:alpha-amino acid metabolic process"/>
    <property type="evidence" value="ECO:0007669"/>
    <property type="project" value="UniProtKB-ARBA"/>
</dbReference>
<evidence type="ECO:0000313" key="2">
    <source>
        <dbReference type="Proteomes" id="UP000250070"/>
    </source>
</evidence>
<dbReference type="GO" id="GO:0005737">
    <property type="term" value="C:cytoplasm"/>
    <property type="evidence" value="ECO:0007669"/>
    <property type="project" value="TreeGrafter"/>
</dbReference>
<dbReference type="Gene3D" id="3.40.50.1100">
    <property type="match status" value="1"/>
</dbReference>
<dbReference type="EC" id="4.2.3.1" evidence="1"/>
<dbReference type="GO" id="GO:0004795">
    <property type="term" value="F:threonine synthase activity"/>
    <property type="evidence" value="ECO:0007669"/>
    <property type="project" value="UniProtKB-EC"/>
</dbReference>
<protein>
    <submittedName>
        <fullName evidence="1">Threonine synthase</fullName>
        <ecNumber evidence="1">4.2.3.1</ecNumber>
    </submittedName>
</protein>
<organism evidence="1 2">
    <name type="scientific">Peptoniphilus harei</name>
    <dbReference type="NCBI Taxonomy" id="54005"/>
    <lineage>
        <taxon>Bacteria</taxon>
        <taxon>Bacillati</taxon>
        <taxon>Bacillota</taxon>
        <taxon>Tissierellia</taxon>
        <taxon>Tissierellales</taxon>
        <taxon>Peptoniphilaceae</taxon>
        <taxon>Peptoniphilus</taxon>
    </lineage>
</organism>
<dbReference type="InterPro" id="IPR036052">
    <property type="entry name" value="TrpB-like_PALP_sf"/>
</dbReference>
<keyword evidence="1" id="KW-0456">Lyase</keyword>
<reference evidence="1 2" key="1">
    <citation type="submission" date="2018-06" db="EMBL/GenBank/DDBJ databases">
        <authorList>
            <consortium name="Pathogen Informatics"/>
            <person name="Doyle S."/>
        </authorList>
    </citation>
    <scope>NUCLEOTIDE SEQUENCE [LARGE SCALE GENOMIC DNA]</scope>
    <source>
        <strain evidence="1 2">NCTC13076</strain>
    </source>
</reference>
<dbReference type="AlphaFoldDB" id="A0A2X1YHN3"/>
<gene>
    <name evidence="1" type="primary">thrC_3</name>
    <name evidence="1" type="ORF">NCTC13076_00100</name>
</gene>
<sequence>MTATSGDTGKAALEGFYNTEDIDILVLYPTEGVSSIQKAQMDTTGSLNSKVISIDGNFDDAQSAVKKYLTMKR</sequence>
<name>A0A2X1YHN3_9FIRM</name>
<evidence type="ECO:0000313" key="1">
    <source>
        <dbReference type="EMBL" id="SPY32194.1"/>
    </source>
</evidence>
<dbReference type="Proteomes" id="UP000250070">
    <property type="component" value="Unassembled WGS sequence"/>
</dbReference>
<dbReference type="RefSeq" id="WP_256584677.1">
    <property type="nucleotide sequence ID" value="NZ_UATM01000009.1"/>
</dbReference>
<dbReference type="PANTHER" id="PTHR43515">
    <property type="entry name" value="THREONINE SYNTHASE-LIKE 1"/>
    <property type="match status" value="1"/>
</dbReference>
<dbReference type="SUPFAM" id="SSF53686">
    <property type="entry name" value="Tryptophan synthase beta subunit-like PLP-dependent enzymes"/>
    <property type="match status" value="1"/>
</dbReference>